<dbReference type="InterPro" id="IPR006311">
    <property type="entry name" value="TAT_signal"/>
</dbReference>
<comment type="caution">
    <text evidence="4">The sequence shown here is derived from an EMBL/GenBank/DDBJ whole genome shotgun (WGS) entry which is preliminary data.</text>
</comment>
<dbReference type="PANTHER" id="PTHR30035">
    <property type="entry name" value="LIPOPROTEIN VACJ-RELATED"/>
    <property type="match status" value="1"/>
</dbReference>
<comment type="similarity">
    <text evidence="1">Belongs to the MlaA family.</text>
</comment>
<evidence type="ECO:0000256" key="3">
    <source>
        <dbReference type="SAM" id="MobiDB-lite"/>
    </source>
</evidence>
<feature type="compositionally biased region" description="Gly residues" evidence="3">
    <location>
        <begin position="288"/>
        <end position="297"/>
    </location>
</feature>
<sequence length="297" mass="31935">MRVPGRPGPRRPLHVRPPAPGGHTLIRFRRTLPGQSRRPLLRPVLALAIALGLGACATRPDPSDAEAVAEFRLNNDPLEPLNRGAYFVHQGLDTLLLRPAAEMYQIFLPPEVRVAIRNVLANLRTPVILVNDLLQGETQRAATTTGRFLVNTTVGIGGIFDRATDFGLLGHTEDFGQTLAVWGAPEGPYLFIPVLGPSNPRDVVGFGGDLAMNPMTYAGSGQTMEAITITRTGLTALDTREGLIAPLDQVNATSLDPYATLRSAYRQRRVTEIRNQAGGGQATSDLGIGSGIQGLRR</sequence>
<keyword evidence="4" id="KW-0449">Lipoprotein</keyword>
<dbReference type="EMBL" id="JAAVNE010000043">
    <property type="protein sequence ID" value="NKC33350.1"/>
    <property type="molecule type" value="Genomic_DNA"/>
</dbReference>
<dbReference type="PRINTS" id="PR01805">
    <property type="entry name" value="VACJLIPOPROT"/>
</dbReference>
<reference evidence="4 5" key="1">
    <citation type="submission" date="2020-03" db="EMBL/GenBank/DDBJ databases">
        <title>Roseomonas selenitidurans sp. nov. isolated from urban soil.</title>
        <authorList>
            <person name="Liu H."/>
        </authorList>
    </citation>
    <scope>NUCLEOTIDE SEQUENCE [LARGE SCALE GENOMIC DNA]</scope>
    <source>
        <strain evidence="4 5">BU-1</strain>
    </source>
</reference>
<feature type="region of interest" description="Disordered" evidence="3">
    <location>
        <begin position="1"/>
        <end position="25"/>
    </location>
</feature>
<accession>A0ABX1E805</accession>
<protein>
    <submittedName>
        <fullName evidence="4">VacJ family lipoprotein</fullName>
    </submittedName>
</protein>
<evidence type="ECO:0000313" key="5">
    <source>
        <dbReference type="Proteomes" id="UP000787635"/>
    </source>
</evidence>
<proteinExistence type="inferred from homology"/>
<keyword evidence="2" id="KW-0732">Signal</keyword>
<evidence type="ECO:0000313" key="4">
    <source>
        <dbReference type="EMBL" id="NKC33350.1"/>
    </source>
</evidence>
<gene>
    <name evidence="4" type="ORF">HEQ75_20990</name>
</gene>
<organism evidence="4 5">
    <name type="scientific">Falsiroseomonas selenitidurans</name>
    <dbReference type="NCBI Taxonomy" id="2716335"/>
    <lineage>
        <taxon>Bacteria</taxon>
        <taxon>Pseudomonadati</taxon>
        <taxon>Pseudomonadota</taxon>
        <taxon>Alphaproteobacteria</taxon>
        <taxon>Acetobacterales</taxon>
        <taxon>Roseomonadaceae</taxon>
        <taxon>Falsiroseomonas</taxon>
    </lineage>
</organism>
<evidence type="ECO:0000256" key="1">
    <source>
        <dbReference type="ARBA" id="ARBA00010634"/>
    </source>
</evidence>
<dbReference type="InterPro" id="IPR007428">
    <property type="entry name" value="MlaA"/>
</dbReference>
<evidence type="ECO:0000256" key="2">
    <source>
        <dbReference type="ARBA" id="ARBA00022729"/>
    </source>
</evidence>
<dbReference type="Pfam" id="PF04333">
    <property type="entry name" value="MlaA"/>
    <property type="match status" value="1"/>
</dbReference>
<name>A0ABX1E805_9PROT</name>
<dbReference type="PROSITE" id="PS51318">
    <property type="entry name" value="TAT"/>
    <property type="match status" value="1"/>
</dbReference>
<feature type="region of interest" description="Disordered" evidence="3">
    <location>
        <begin position="276"/>
        <end position="297"/>
    </location>
</feature>
<keyword evidence="5" id="KW-1185">Reference proteome</keyword>
<dbReference type="Proteomes" id="UP000787635">
    <property type="component" value="Unassembled WGS sequence"/>
</dbReference>
<dbReference type="PANTHER" id="PTHR30035:SF3">
    <property type="entry name" value="INTERMEMBRANE PHOSPHOLIPID TRANSPORT SYSTEM LIPOPROTEIN MLAA"/>
    <property type="match status" value="1"/>
</dbReference>